<dbReference type="AlphaFoldDB" id="A0A2C9UA31"/>
<organism evidence="2">
    <name type="scientific">Manihot esculenta</name>
    <name type="common">Cassava</name>
    <name type="synonym">Jatropha manihot</name>
    <dbReference type="NCBI Taxonomy" id="3983"/>
    <lineage>
        <taxon>Eukaryota</taxon>
        <taxon>Viridiplantae</taxon>
        <taxon>Streptophyta</taxon>
        <taxon>Embryophyta</taxon>
        <taxon>Tracheophyta</taxon>
        <taxon>Spermatophyta</taxon>
        <taxon>Magnoliopsida</taxon>
        <taxon>eudicotyledons</taxon>
        <taxon>Gunneridae</taxon>
        <taxon>Pentapetalae</taxon>
        <taxon>rosids</taxon>
        <taxon>fabids</taxon>
        <taxon>Malpighiales</taxon>
        <taxon>Euphorbiaceae</taxon>
        <taxon>Crotonoideae</taxon>
        <taxon>Manihoteae</taxon>
        <taxon>Manihot</taxon>
    </lineage>
</organism>
<evidence type="ECO:0000313" key="2">
    <source>
        <dbReference type="EMBL" id="OAY26210.1"/>
    </source>
</evidence>
<sequence length="157" mass="17898">MEEVNVKLELLQQEMSRLIKGKVVVMINTVNSHSTYSYHPTDCSGDNLSLFHFNHKVSFSVFAYCSMITGIEAWIIDTDASNHVTTYRRHMISIHYVSALATMHLPNGSSTQVLHTETVALHTHMKLIDVLLVPDFTMNLLSMFILLKHISLTVQFY</sequence>
<dbReference type="InterPro" id="IPR054722">
    <property type="entry name" value="PolX-like_BBD"/>
</dbReference>
<evidence type="ECO:0000259" key="1">
    <source>
        <dbReference type="Pfam" id="PF22936"/>
    </source>
</evidence>
<dbReference type="EMBL" id="CM004402">
    <property type="protein sequence ID" value="OAY26210.1"/>
    <property type="molecule type" value="Genomic_DNA"/>
</dbReference>
<proteinExistence type="predicted"/>
<protein>
    <recommendedName>
        <fullName evidence="1">Retrovirus-related Pol polyprotein from transposon TNT 1-94-like beta-barrel domain-containing protein</fullName>
    </recommendedName>
</protein>
<feature type="domain" description="Retrovirus-related Pol polyprotein from transposon TNT 1-94-like beta-barrel" evidence="1">
    <location>
        <begin position="74"/>
        <end position="147"/>
    </location>
</feature>
<gene>
    <name evidence="2" type="ORF">MANES_16G029400</name>
</gene>
<accession>A0A2C9UA31</accession>
<reference evidence="2" key="1">
    <citation type="submission" date="2016-02" db="EMBL/GenBank/DDBJ databases">
        <title>WGS assembly of Manihot esculenta.</title>
        <authorList>
            <person name="Bredeson J.V."/>
            <person name="Prochnik S.E."/>
            <person name="Lyons J.B."/>
            <person name="Schmutz J."/>
            <person name="Grimwood J."/>
            <person name="Vrebalov J."/>
            <person name="Bart R.S."/>
            <person name="Amuge T."/>
            <person name="Ferguson M.E."/>
            <person name="Green R."/>
            <person name="Putnam N."/>
            <person name="Stites J."/>
            <person name="Rounsley S."/>
            <person name="Rokhsar D.S."/>
        </authorList>
    </citation>
    <scope>NUCLEOTIDE SEQUENCE [LARGE SCALE GENOMIC DNA]</scope>
    <source>
        <tissue evidence="2">Leaf</tissue>
    </source>
</reference>
<dbReference type="Pfam" id="PF22936">
    <property type="entry name" value="Pol_BBD"/>
    <property type="match status" value="1"/>
</dbReference>
<name>A0A2C9UA31_MANES</name>